<dbReference type="GO" id="GO:0016787">
    <property type="term" value="F:hydrolase activity"/>
    <property type="evidence" value="ECO:0007669"/>
    <property type="project" value="UniProtKB-KW"/>
</dbReference>
<keyword evidence="2" id="KW-0378">Hydrolase</keyword>
<dbReference type="Gene3D" id="3.40.50.1820">
    <property type="entry name" value="alpha/beta hydrolase"/>
    <property type="match status" value="1"/>
</dbReference>
<organism evidence="4 5">
    <name type="scientific">Jiella endophytica</name>
    <dbReference type="NCBI Taxonomy" id="2558362"/>
    <lineage>
        <taxon>Bacteria</taxon>
        <taxon>Pseudomonadati</taxon>
        <taxon>Pseudomonadota</taxon>
        <taxon>Alphaproteobacteria</taxon>
        <taxon>Hyphomicrobiales</taxon>
        <taxon>Aurantimonadaceae</taxon>
        <taxon>Jiella</taxon>
    </lineage>
</organism>
<accession>A0A4Y8RBG4</accession>
<dbReference type="InterPro" id="IPR003140">
    <property type="entry name" value="PLipase/COase/thioEstase"/>
</dbReference>
<dbReference type="RefSeq" id="WP_134764031.1">
    <property type="nucleotide sequence ID" value="NZ_SOZD01000010.1"/>
</dbReference>
<evidence type="ECO:0000259" key="3">
    <source>
        <dbReference type="Pfam" id="PF02230"/>
    </source>
</evidence>
<dbReference type="Proteomes" id="UP000298179">
    <property type="component" value="Unassembled WGS sequence"/>
</dbReference>
<dbReference type="InterPro" id="IPR050565">
    <property type="entry name" value="LYPA1-2/EST-like"/>
</dbReference>
<keyword evidence="5" id="KW-1185">Reference proteome</keyword>
<sequence>MPSISASGPLAASRLLLAGSDPKEARLAVVAIHGRGASGADIIGLADAFGLDDVFYVAPDAPGGAWYPNRFTEPLEANEPYLTKALGRIDEILALLKGEGFGPERVVLAGFSQGACLSLEYLARNAGSVAGVLGFSGGLIGPDAANRPETASLAGTKVFMGCSRGDPFIPALRVMETERHLADRGAEVETVLYPEPGHSINADEIGRAVRLLTSVG</sequence>
<dbReference type="Pfam" id="PF02230">
    <property type="entry name" value="Abhydrolase_2"/>
    <property type="match status" value="1"/>
</dbReference>
<evidence type="ECO:0000313" key="5">
    <source>
        <dbReference type="Proteomes" id="UP000298179"/>
    </source>
</evidence>
<dbReference type="PANTHER" id="PTHR10655">
    <property type="entry name" value="LYSOPHOSPHOLIPASE-RELATED"/>
    <property type="match status" value="1"/>
</dbReference>
<dbReference type="EMBL" id="SOZD01000010">
    <property type="protein sequence ID" value="TFF18219.1"/>
    <property type="molecule type" value="Genomic_DNA"/>
</dbReference>
<evidence type="ECO:0000256" key="1">
    <source>
        <dbReference type="ARBA" id="ARBA00006499"/>
    </source>
</evidence>
<dbReference type="OrthoDB" id="9801763at2"/>
<evidence type="ECO:0000313" key="4">
    <source>
        <dbReference type="EMBL" id="TFF18219.1"/>
    </source>
</evidence>
<reference evidence="4 5" key="1">
    <citation type="submission" date="2019-03" db="EMBL/GenBank/DDBJ databases">
        <title>Jiella endophytica sp. nov., a novel endophytic bacterium isolated from root of Ficus microcarpa Linn. f.</title>
        <authorList>
            <person name="Tuo L."/>
        </authorList>
    </citation>
    <scope>NUCLEOTIDE SEQUENCE [LARGE SCALE GENOMIC DNA]</scope>
    <source>
        <strain evidence="4 5">CBS5Q-3</strain>
    </source>
</reference>
<proteinExistence type="inferred from homology"/>
<dbReference type="SUPFAM" id="SSF53474">
    <property type="entry name" value="alpha/beta-Hydrolases"/>
    <property type="match status" value="1"/>
</dbReference>
<feature type="domain" description="Phospholipase/carboxylesterase/thioesterase" evidence="3">
    <location>
        <begin position="23"/>
        <end position="208"/>
    </location>
</feature>
<dbReference type="PANTHER" id="PTHR10655:SF17">
    <property type="entry name" value="LYSOPHOSPHOLIPASE-LIKE PROTEIN 1"/>
    <property type="match status" value="1"/>
</dbReference>
<evidence type="ECO:0000256" key="2">
    <source>
        <dbReference type="ARBA" id="ARBA00022801"/>
    </source>
</evidence>
<protein>
    <submittedName>
        <fullName evidence="4">Phospholipase</fullName>
    </submittedName>
</protein>
<name>A0A4Y8RBG4_9HYPH</name>
<dbReference type="AlphaFoldDB" id="A0A4Y8RBG4"/>
<comment type="similarity">
    <text evidence="1">Belongs to the AB hydrolase superfamily. AB hydrolase 2 family.</text>
</comment>
<gene>
    <name evidence="4" type="ORF">E3C22_21945</name>
</gene>
<dbReference type="InterPro" id="IPR029058">
    <property type="entry name" value="AB_hydrolase_fold"/>
</dbReference>
<comment type="caution">
    <text evidence="4">The sequence shown here is derived from an EMBL/GenBank/DDBJ whole genome shotgun (WGS) entry which is preliminary data.</text>
</comment>